<dbReference type="PANTHER" id="PTHR24321">
    <property type="entry name" value="DEHYDROGENASES, SHORT CHAIN"/>
    <property type="match status" value="1"/>
</dbReference>
<dbReference type="Pfam" id="PF13561">
    <property type="entry name" value="adh_short_C2"/>
    <property type="match status" value="1"/>
</dbReference>
<name>A0A2D0N132_FLAN2</name>
<dbReference type="CDD" id="cd05233">
    <property type="entry name" value="SDR_c"/>
    <property type="match status" value="1"/>
</dbReference>
<dbReference type="Gene3D" id="3.40.50.720">
    <property type="entry name" value="NAD(P)-binding Rossmann-like Domain"/>
    <property type="match status" value="1"/>
</dbReference>
<dbReference type="GO" id="GO:0016491">
    <property type="term" value="F:oxidoreductase activity"/>
    <property type="evidence" value="ECO:0007669"/>
    <property type="project" value="UniProtKB-KW"/>
</dbReference>
<dbReference type="RefSeq" id="WP_099154581.1">
    <property type="nucleotide sequence ID" value="NZ_PDUD01000045.1"/>
</dbReference>
<evidence type="ECO:0000313" key="3">
    <source>
        <dbReference type="EMBL" id="PHN02088.1"/>
    </source>
</evidence>
<dbReference type="OrthoDB" id="597477at2"/>
<dbReference type="PROSITE" id="PS00061">
    <property type="entry name" value="ADH_SHORT"/>
    <property type="match status" value="1"/>
</dbReference>
<dbReference type="PANTHER" id="PTHR24321:SF8">
    <property type="entry name" value="ESTRADIOL 17-BETA-DEHYDROGENASE 8-RELATED"/>
    <property type="match status" value="1"/>
</dbReference>
<dbReference type="PRINTS" id="PR00080">
    <property type="entry name" value="SDRFAMILY"/>
</dbReference>
<dbReference type="PRINTS" id="PR00081">
    <property type="entry name" value="GDHRDH"/>
</dbReference>
<dbReference type="NCBIfam" id="NF005559">
    <property type="entry name" value="PRK07231.1"/>
    <property type="match status" value="1"/>
</dbReference>
<organism evidence="3 4">
    <name type="scientific">Flavilitoribacter nigricans (strain ATCC 23147 / DSM 23189 / NBRC 102662 / NCIMB 1420 / SS-2)</name>
    <name type="common">Lewinella nigricans</name>
    <dbReference type="NCBI Taxonomy" id="1122177"/>
    <lineage>
        <taxon>Bacteria</taxon>
        <taxon>Pseudomonadati</taxon>
        <taxon>Bacteroidota</taxon>
        <taxon>Saprospiria</taxon>
        <taxon>Saprospirales</taxon>
        <taxon>Lewinellaceae</taxon>
        <taxon>Flavilitoribacter</taxon>
    </lineage>
</organism>
<evidence type="ECO:0000256" key="1">
    <source>
        <dbReference type="ARBA" id="ARBA00006484"/>
    </source>
</evidence>
<proteinExistence type="inferred from homology"/>
<keyword evidence="4" id="KW-1185">Reference proteome</keyword>
<dbReference type="InterPro" id="IPR036291">
    <property type="entry name" value="NAD(P)-bd_dom_sf"/>
</dbReference>
<evidence type="ECO:0000256" key="2">
    <source>
        <dbReference type="ARBA" id="ARBA00023002"/>
    </source>
</evidence>
<accession>A0A2D0N132</accession>
<dbReference type="AlphaFoldDB" id="A0A2D0N132"/>
<dbReference type="InterPro" id="IPR002347">
    <property type="entry name" value="SDR_fam"/>
</dbReference>
<reference evidence="3 4" key="1">
    <citation type="submission" date="2017-10" db="EMBL/GenBank/DDBJ databases">
        <title>The draft genome sequence of Lewinella nigricans NBRC 102662.</title>
        <authorList>
            <person name="Wang K."/>
        </authorList>
    </citation>
    <scope>NUCLEOTIDE SEQUENCE [LARGE SCALE GENOMIC DNA]</scope>
    <source>
        <strain evidence="3 4">NBRC 102662</strain>
    </source>
</reference>
<sequence>MDKLLMDKVAIVTGGASGIGKASALLLSQRGAKITVSDVDETGGKAVVDQIKAGGGAAIFVPADTSKPEDAERTVRETIKAFKRLDIAVNNAGVGGESAPVGAYPIESWDKVIAINLSGVFYGMRYQIPAMLESGGGKIINMASILGQVGFANSSAYVAAKHGVVGLTKNAALEYSGQGIRVNAIGPGFIKTPLLAENLEEEQLEMIAQLHPIGRLGESKEVAELVLWLASDQSSFVSGSYYPIDGAYLAQ</sequence>
<dbReference type="SUPFAM" id="SSF51735">
    <property type="entry name" value="NAD(P)-binding Rossmann-fold domains"/>
    <property type="match status" value="1"/>
</dbReference>
<dbReference type="Proteomes" id="UP000223913">
    <property type="component" value="Unassembled WGS sequence"/>
</dbReference>
<dbReference type="InterPro" id="IPR020904">
    <property type="entry name" value="Sc_DH/Rdtase_CS"/>
</dbReference>
<dbReference type="EMBL" id="PDUD01000045">
    <property type="protein sequence ID" value="PHN02088.1"/>
    <property type="molecule type" value="Genomic_DNA"/>
</dbReference>
<dbReference type="FunFam" id="3.40.50.720:FF:000084">
    <property type="entry name" value="Short-chain dehydrogenase reductase"/>
    <property type="match status" value="1"/>
</dbReference>
<comment type="similarity">
    <text evidence="1">Belongs to the short-chain dehydrogenases/reductases (SDR) family.</text>
</comment>
<comment type="caution">
    <text evidence="3">The sequence shown here is derived from an EMBL/GenBank/DDBJ whole genome shotgun (WGS) entry which is preliminary data.</text>
</comment>
<protein>
    <submittedName>
        <fullName evidence="3">Short-chain dehydrogenase</fullName>
    </submittedName>
</protein>
<evidence type="ECO:0000313" key="4">
    <source>
        <dbReference type="Proteomes" id="UP000223913"/>
    </source>
</evidence>
<keyword evidence="2" id="KW-0560">Oxidoreductase</keyword>
<gene>
    <name evidence="3" type="ORF">CRP01_34215</name>
</gene>